<evidence type="ECO:0000313" key="2">
    <source>
        <dbReference type="EMBL" id="KZP32105.1"/>
    </source>
</evidence>
<name>A0A166UWJ7_9AGAM</name>
<accession>A0A166UWJ7</accession>
<keyword evidence="3" id="KW-1185">Reference proteome</keyword>
<feature type="compositionally biased region" description="Pro residues" evidence="1">
    <location>
        <begin position="174"/>
        <end position="187"/>
    </location>
</feature>
<evidence type="ECO:0000256" key="1">
    <source>
        <dbReference type="SAM" id="MobiDB-lite"/>
    </source>
</evidence>
<feature type="compositionally biased region" description="Low complexity" evidence="1">
    <location>
        <begin position="240"/>
        <end position="250"/>
    </location>
</feature>
<dbReference type="EMBL" id="KV417487">
    <property type="protein sequence ID" value="KZP32105.1"/>
    <property type="molecule type" value="Genomic_DNA"/>
</dbReference>
<dbReference type="AlphaFoldDB" id="A0A166UWJ7"/>
<protein>
    <submittedName>
        <fullName evidence="2">Uncharacterized protein</fullName>
    </submittedName>
</protein>
<sequence length="298" mass="32099">MEIVQKELELDEGKRWEAVLVGVDVWMNGEVHGIPFEFGFVDTHHPAGLPPGSLDMQLPTYDPAALAGILATHGHTGALLLPPRVMGPILKSIVTLTFVPPPVSDLAVPWSREPLASKDQAIQYPTRPHLRYLLYPPTLLAHHPGSDTAPNPNSESDNSALPDPAGAQFLLDSPLPPGPPPLSPPPSLSQRTLPSTHAPPPSSSSYTRGCDHTGSRSWGRRPWGCWSFLQDLGKMPCLMSSGSGSSSQGKGSKGEKGSGGKNELLQRRREKKTLGASRRLSVSGCPYTRRTASHHHRT</sequence>
<dbReference type="Proteomes" id="UP000076532">
    <property type="component" value="Unassembled WGS sequence"/>
</dbReference>
<feature type="region of interest" description="Disordered" evidence="1">
    <location>
        <begin position="239"/>
        <end position="298"/>
    </location>
</feature>
<organism evidence="2 3">
    <name type="scientific">Athelia psychrophila</name>
    <dbReference type="NCBI Taxonomy" id="1759441"/>
    <lineage>
        <taxon>Eukaryota</taxon>
        <taxon>Fungi</taxon>
        <taxon>Dikarya</taxon>
        <taxon>Basidiomycota</taxon>
        <taxon>Agaricomycotina</taxon>
        <taxon>Agaricomycetes</taxon>
        <taxon>Agaricomycetidae</taxon>
        <taxon>Atheliales</taxon>
        <taxon>Atheliaceae</taxon>
        <taxon>Athelia</taxon>
    </lineage>
</organism>
<feature type="region of interest" description="Disordered" evidence="1">
    <location>
        <begin position="141"/>
        <end position="217"/>
    </location>
</feature>
<feature type="compositionally biased region" description="Polar residues" evidence="1">
    <location>
        <begin position="148"/>
        <end position="159"/>
    </location>
</feature>
<evidence type="ECO:0000313" key="3">
    <source>
        <dbReference type="Proteomes" id="UP000076532"/>
    </source>
</evidence>
<gene>
    <name evidence="2" type="ORF">FIBSPDRAFT_552104</name>
</gene>
<reference evidence="2 3" key="1">
    <citation type="journal article" date="2016" name="Mol. Biol. Evol.">
        <title>Comparative Genomics of Early-Diverging Mushroom-Forming Fungi Provides Insights into the Origins of Lignocellulose Decay Capabilities.</title>
        <authorList>
            <person name="Nagy L.G."/>
            <person name="Riley R."/>
            <person name="Tritt A."/>
            <person name="Adam C."/>
            <person name="Daum C."/>
            <person name="Floudas D."/>
            <person name="Sun H."/>
            <person name="Yadav J.S."/>
            <person name="Pangilinan J."/>
            <person name="Larsson K.H."/>
            <person name="Matsuura K."/>
            <person name="Barry K."/>
            <person name="Labutti K."/>
            <person name="Kuo R."/>
            <person name="Ohm R.A."/>
            <person name="Bhattacharya S.S."/>
            <person name="Shirouzu T."/>
            <person name="Yoshinaga Y."/>
            <person name="Martin F.M."/>
            <person name="Grigoriev I.V."/>
            <person name="Hibbett D.S."/>
        </authorList>
    </citation>
    <scope>NUCLEOTIDE SEQUENCE [LARGE SCALE GENOMIC DNA]</scope>
    <source>
        <strain evidence="2 3">CBS 109695</strain>
    </source>
</reference>
<proteinExistence type="predicted"/>